<gene>
    <name evidence="1" type="ORF">QFC19_000128</name>
</gene>
<sequence length="179" mass="19179">MFAVGTFKGGRISCYSEDTGDERLLELELGTRGASVDGQGITQVRLDKSETYSRKARPNAMGSVALHPFQPWILTAHGSRKPSLFEKSLENQSDSESETDSSEEDESSSSDEDSGEESEASTAGELEHDVPRELVAKQSGRTNGDALAEHKGPGATPLRDPPALPKGGWIGAIEIGQLY</sequence>
<keyword evidence="2" id="KW-1185">Reference proteome</keyword>
<reference evidence="1" key="1">
    <citation type="submission" date="2023-04" db="EMBL/GenBank/DDBJ databases">
        <title>Draft Genome sequencing of Naganishia species isolated from polar environments using Oxford Nanopore Technology.</title>
        <authorList>
            <person name="Leo P."/>
            <person name="Venkateswaran K."/>
        </authorList>
    </citation>
    <scope>NUCLEOTIDE SEQUENCE</scope>
    <source>
        <strain evidence="1">MNA-CCFEE 5261</strain>
    </source>
</reference>
<evidence type="ECO:0000313" key="2">
    <source>
        <dbReference type="Proteomes" id="UP001241377"/>
    </source>
</evidence>
<proteinExistence type="predicted"/>
<dbReference type="Proteomes" id="UP001241377">
    <property type="component" value="Unassembled WGS sequence"/>
</dbReference>
<evidence type="ECO:0000313" key="1">
    <source>
        <dbReference type="EMBL" id="KAJ9113933.1"/>
    </source>
</evidence>
<organism evidence="1 2">
    <name type="scientific">Naganishia cerealis</name>
    <dbReference type="NCBI Taxonomy" id="610337"/>
    <lineage>
        <taxon>Eukaryota</taxon>
        <taxon>Fungi</taxon>
        <taxon>Dikarya</taxon>
        <taxon>Basidiomycota</taxon>
        <taxon>Agaricomycotina</taxon>
        <taxon>Tremellomycetes</taxon>
        <taxon>Filobasidiales</taxon>
        <taxon>Filobasidiaceae</taxon>
        <taxon>Naganishia</taxon>
    </lineage>
</organism>
<dbReference type="EMBL" id="JASBWR010000001">
    <property type="protein sequence ID" value="KAJ9113933.1"/>
    <property type="molecule type" value="Genomic_DNA"/>
</dbReference>
<accession>A0ACC2WQ84</accession>
<protein>
    <submittedName>
        <fullName evidence="1">Uncharacterized protein</fullName>
    </submittedName>
</protein>
<comment type="caution">
    <text evidence="1">The sequence shown here is derived from an EMBL/GenBank/DDBJ whole genome shotgun (WGS) entry which is preliminary data.</text>
</comment>
<name>A0ACC2WQ84_9TREE</name>